<organism evidence="13 14">
    <name type="scientific">Tianweitania sediminis</name>
    <dbReference type="NCBI Taxonomy" id="1502156"/>
    <lineage>
        <taxon>Bacteria</taxon>
        <taxon>Pseudomonadati</taxon>
        <taxon>Pseudomonadota</taxon>
        <taxon>Alphaproteobacteria</taxon>
        <taxon>Hyphomicrobiales</taxon>
        <taxon>Phyllobacteriaceae</taxon>
        <taxon>Tianweitania</taxon>
    </lineage>
</organism>
<feature type="domain" description="AprE-like long alpha-helical hairpin" evidence="11">
    <location>
        <begin position="101"/>
        <end position="288"/>
    </location>
</feature>
<evidence type="ECO:0000256" key="6">
    <source>
        <dbReference type="ARBA" id="ARBA00022692"/>
    </source>
</evidence>
<keyword evidence="3 9" id="KW-0813">Transport</keyword>
<evidence type="ECO:0000313" key="14">
    <source>
        <dbReference type="Proteomes" id="UP000666240"/>
    </source>
</evidence>
<keyword evidence="4 9" id="KW-1003">Cell membrane</keyword>
<dbReference type="InterPro" id="IPR010129">
    <property type="entry name" value="T1SS_HlyD"/>
</dbReference>
<dbReference type="PRINTS" id="PR01490">
    <property type="entry name" value="RTXTOXIND"/>
</dbReference>
<dbReference type="InterPro" id="IPR058781">
    <property type="entry name" value="HH_AprE-like"/>
</dbReference>
<sequence>MAERPELDFERAAPEVSGDWRKPLRAGLLVTLLCGGGFVGWAVSAPLDSAVVAPGIVAVEGSKQIVQHFEGGIIQEIHVEDGQLVQEGDLLFVLDPTPSLATLGVLTTERAIRAAQETRLMAERDRKDELVFSEQLLASTSPTVVKAIEDEQASFKRRRDLREVQENVLINKKDTLEEEILGLEAERASSEEQVTQIDRELDGLKVLLKRGLTSLTRVTTLEREKSRLEATIARSRTDVAKARRAIGEADLELAQQRADWQSTVLNELIEVRRLLAETDERIKIAKDVLDRLHIYAPRTGIAQARGPSTIGAVIRSGDTLVEIAPVDQNLVINAQIPPQNVDVINIGQAAEIRFPNFKAGESPLLYGKMIALSNDRVKDPQDPKNDYFFARIEIDKNELEKLGEDRVRAGMAAQIILPTGERTAGEYLLQPLTDRLRVAFRDR</sequence>
<keyword evidence="6" id="KW-0812">Transmembrane</keyword>
<evidence type="ECO:0000256" key="9">
    <source>
        <dbReference type="RuleBase" id="RU365093"/>
    </source>
</evidence>
<dbReference type="InterPro" id="IPR050739">
    <property type="entry name" value="MFP"/>
</dbReference>
<dbReference type="EMBL" id="JAGIYY010000002">
    <property type="protein sequence ID" value="MBP0438518.1"/>
    <property type="molecule type" value="Genomic_DNA"/>
</dbReference>
<keyword evidence="10" id="KW-0175">Coiled coil</keyword>
<evidence type="ECO:0000256" key="3">
    <source>
        <dbReference type="ARBA" id="ARBA00022448"/>
    </source>
</evidence>
<evidence type="ECO:0000313" key="13">
    <source>
        <dbReference type="EMBL" id="MBP0438518.1"/>
    </source>
</evidence>
<name>A0A8J7QXD4_9HYPH</name>
<dbReference type="NCBIfam" id="TIGR01843">
    <property type="entry name" value="type_I_hlyD"/>
    <property type="match status" value="1"/>
</dbReference>
<dbReference type="Pfam" id="PF25994">
    <property type="entry name" value="HH_AprE"/>
    <property type="match status" value="1"/>
</dbReference>
<dbReference type="SUPFAM" id="SSF111369">
    <property type="entry name" value="HlyD-like secretion proteins"/>
    <property type="match status" value="1"/>
</dbReference>
<dbReference type="PANTHER" id="PTHR30386">
    <property type="entry name" value="MEMBRANE FUSION SUBUNIT OF EMRAB-TOLC MULTIDRUG EFFLUX PUMP"/>
    <property type="match status" value="1"/>
</dbReference>
<keyword evidence="8" id="KW-0472">Membrane</keyword>
<dbReference type="AlphaFoldDB" id="A0A8J7QXD4"/>
<feature type="coiled-coil region" evidence="10">
    <location>
        <begin position="166"/>
        <end position="245"/>
    </location>
</feature>
<dbReference type="Gene3D" id="2.40.50.100">
    <property type="match status" value="1"/>
</dbReference>
<evidence type="ECO:0000256" key="1">
    <source>
        <dbReference type="ARBA" id="ARBA00004377"/>
    </source>
</evidence>
<evidence type="ECO:0000256" key="4">
    <source>
        <dbReference type="ARBA" id="ARBA00022475"/>
    </source>
</evidence>
<dbReference type="GO" id="GO:0015031">
    <property type="term" value="P:protein transport"/>
    <property type="evidence" value="ECO:0007669"/>
    <property type="project" value="InterPro"/>
</dbReference>
<dbReference type="Pfam" id="PF26002">
    <property type="entry name" value="Beta-barrel_AprE"/>
    <property type="match status" value="1"/>
</dbReference>
<evidence type="ECO:0000256" key="8">
    <source>
        <dbReference type="ARBA" id="ARBA00023136"/>
    </source>
</evidence>
<dbReference type="PANTHER" id="PTHR30386:SF17">
    <property type="entry name" value="ALKALINE PROTEASE SECRETION PROTEIN APRE"/>
    <property type="match status" value="1"/>
</dbReference>
<accession>A0A8J7QXD4</accession>
<evidence type="ECO:0000259" key="11">
    <source>
        <dbReference type="Pfam" id="PF25994"/>
    </source>
</evidence>
<comment type="caution">
    <text evidence="13">The sequence shown here is derived from an EMBL/GenBank/DDBJ whole genome shotgun (WGS) entry which is preliminary data.</text>
</comment>
<dbReference type="Proteomes" id="UP000666240">
    <property type="component" value="Unassembled WGS sequence"/>
</dbReference>
<evidence type="ECO:0000256" key="10">
    <source>
        <dbReference type="SAM" id="Coils"/>
    </source>
</evidence>
<gene>
    <name evidence="13" type="ORF">J5Y06_07645</name>
</gene>
<comment type="subcellular location">
    <subcellularLocation>
        <location evidence="1 9">Cell inner membrane</location>
        <topology evidence="1 9">Single-pass membrane protein</topology>
    </subcellularLocation>
</comment>
<reference evidence="13" key="1">
    <citation type="submission" date="2021-03" db="EMBL/GenBank/DDBJ databases">
        <title>Genome sequencing and assembly of Tianweitania sediminis.</title>
        <authorList>
            <person name="Chhetri G."/>
        </authorList>
    </citation>
    <scope>NUCLEOTIDE SEQUENCE</scope>
    <source>
        <strain evidence="13">Z8</strain>
    </source>
</reference>
<keyword evidence="5 9" id="KW-0997">Cell inner membrane</keyword>
<evidence type="ECO:0000259" key="12">
    <source>
        <dbReference type="Pfam" id="PF26002"/>
    </source>
</evidence>
<dbReference type="GO" id="GO:0005886">
    <property type="term" value="C:plasma membrane"/>
    <property type="evidence" value="ECO:0007669"/>
    <property type="project" value="UniProtKB-SubCell"/>
</dbReference>
<feature type="domain" description="AprE-like beta-barrel" evidence="12">
    <location>
        <begin position="330"/>
        <end position="420"/>
    </location>
</feature>
<evidence type="ECO:0000256" key="7">
    <source>
        <dbReference type="ARBA" id="ARBA00022989"/>
    </source>
</evidence>
<evidence type="ECO:0000256" key="2">
    <source>
        <dbReference type="ARBA" id="ARBA00009477"/>
    </source>
</evidence>
<keyword evidence="14" id="KW-1185">Reference proteome</keyword>
<protein>
    <recommendedName>
        <fullName evidence="9">Membrane fusion protein (MFP) family protein</fullName>
    </recommendedName>
</protein>
<keyword evidence="7" id="KW-1133">Transmembrane helix</keyword>
<comment type="similarity">
    <text evidence="2 9">Belongs to the membrane fusion protein (MFP) (TC 8.A.1) family.</text>
</comment>
<evidence type="ECO:0000256" key="5">
    <source>
        <dbReference type="ARBA" id="ARBA00022519"/>
    </source>
</evidence>
<dbReference type="InterPro" id="IPR058982">
    <property type="entry name" value="Beta-barrel_AprE"/>
</dbReference>
<dbReference type="RefSeq" id="WP_209334555.1">
    <property type="nucleotide sequence ID" value="NZ_JAGIYY010000002.1"/>
</dbReference>
<dbReference type="Gene3D" id="1.10.287.470">
    <property type="entry name" value="Helix hairpin bin"/>
    <property type="match status" value="1"/>
</dbReference>
<proteinExistence type="inferred from homology"/>